<comment type="caution">
    <text evidence="3">The sequence shown here is derived from an EMBL/GenBank/DDBJ whole genome shotgun (WGS) entry which is preliminary data.</text>
</comment>
<feature type="signal peptide" evidence="2">
    <location>
        <begin position="1"/>
        <end position="22"/>
    </location>
</feature>
<reference evidence="3 4" key="1">
    <citation type="submission" date="2023-05" db="EMBL/GenBank/DDBJ databases">
        <title>Draft genome sequence of Streptomyces sp. B-S-A6 isolated from a cave soil in Thailand.</title>
        <authorList>
            <person name="Chamroensaksri N."/>
            <person name="Muangham S."/>
        </authorList>
    </citation>
    <scope>NUCLEOTIDE SEQUENCE [LARGE SCALE GENOMIC DNA]</scope>
    <source>
        <strain evidence="3 4">B-S-A6</strain>
    </source>
</reference>
<name>A0ABT6SGY9_9ACTN</name>
<proteinExistence type="predicted"/>
<keyword evidence="2" id="KW-0732">Signal</keyword>
<organism evidence="3 4">
    <name type="scientific">Streptomyces cavernicola</name>
    <dbReference type="NCBI Taxonomy" id="3043613"/>
    <lineage>
        <taxon>Bacteria</taxon>
        <taxon>Bacillati</taxon>
        <taxon>Actinomycetota</taxon>
        <taxon>Actinomycetes</taxon>
        <taxon>Kitasatosporales</taxon>
        <taxon>Streptomycetaceae</taxon>
        <taxon>Streptomyces</taxon>
    </lineage>
</organism>
<evidence type="ECO:0000256" key="1">
    <source>
        <dbReference type="SAM" id="MobiDB-lite"/>
    </source>
</evidence>
<feature type="compositionally biased region" description="Basic and acidic residues" evidence="1">
    <location>
        <begin position="68"/>
        <end position="80"/>
    </location>
</feature>
<sequence length="142" mass="14421">MRRCRALLGALTAALCTLLALAVAADTAVARSGPQHPAADTPYAAVAAAPAAGPVAGTARGFGASNAEQDRHPGPFDDCRHRRANRASVAAPVLQTEPCTACTAREPAAHTARTPRSATGHAAVAAPLDPGERPALLQVFRC</sequence>
<evidence type="ECO:0000313" key="3">
    <source>
        <dbReference type="EMBL" id="MDI3407264.1"/>
    </source>
</evidence>
<dbReference type="Proteomes" id="UP001223978">
    <property type="component" value="Unassembled WGS sequence"/>
</dbReference>
<protein>
    <submittedName>
        <fullName evidence="3">Uncharacterized protein</fullName>
    </submittedName>
</protein>
<feature type="chain" id="PRO_5046743926" evidence="2">
    <location>
        <begin position="23"/>
        <end position="142"/>
    </location>
</feature>
<gene>
    <name evidence="3" type="ORF">QIS96_26080</name>
</gene>
<dbReference type="EMBL" id="JASCIQ010000031">
    <property type="protein sequence ID" value="MDI3407264.1"/>
    <property type="molecule type" value="Genomic_DNA"/>
</dbReference>
<accession>A0ABT6SGY9</accession>
<dbReference type="RefSeq" id="WP_282545186.1">
    <property type="nucleotide sequence ID" value="NZ_JASCIQ010000031.1"/>
</dbReference>
<feature type="region of interest" description="Disordered" evidence="1">
    <location>
        <begin position="57"/>
        <end position="80"/>
    </location>
</feature>
<evidence type="ECO:0000313" key="4">
    <source>
        <dbReference type="Proteomes" id="UP001223978"/>
    </source>
</evidence>
<evidence type="ECO:0000256" key="2">
    <source>
        <dbReference type="SAM" id="SignalP"/>
    </source>
</evidence>
<keyword evidence="4" id="KW-1185">Reference proteome</keyword>